<dbReference type="GO" id="GO:0003677">
    <property type="term" value="F:DNA binding"/>
    <property type="evidence" value="ECO:0007669"/>
    <property type="project" value="InterPro"/>
</dbReference>
<evidence type="ECO:0000313" key="7">
    <source>
        <dbReference type="Proteomes" id="UP000830729"/>
    </source>
</evidence>
<dbReference type="EMBL" id="CP096659">
    <property type="protein sequence ID" value="UPV75415.1"/>
    <property type="molecule type" value="Genomic_DNA"/>
</dbReference>
<dbReference type="KEGG" id="halx:M0R89_04940"/>
<dbReference type="GO" id="GO:0009007">
    <property type="term" value="F:site-specific DNA-methyltransferase (adenine-specific) activity"/>
    <property type="evidence" value="ECO:0007669"/>
    <property type="project" value="UniProtKB-EC"/>
</dbReference>
<keyword evidence="3" id="KW-0808">Transferase</keyword>
<dbReference type="PANTHER" id="PTHR33841">
    <property type="entry name" value="DNA METHYLTRANSFERASE YEEA-RELATED"/>
    <property type="match status" value="1"/>
</dbReference>
<dbReference type="InterPro" id="IPR050953">
    <property type="entry name" value="N4_N6_ade-DNA_methylase"/>
</dbReference>
<name>A0A8U0HWB8_9EURY</name>
<comment type="catalytic activity">
    <reaction evidence="4">
        <text>a 2'-deoxyadenosine in DNA + S-adenosyl-L-methionine = an N(6)-methyl-2'-deoxyadenosine in DNA + S-adenosyl-L-homocysteine + H(+)</text>
        <dbReference type="Rhea" id="RHEA:15197"/>
        <dbReference type="Rhea" id="RHEA-COMP:12418"/>
        <dbReference type="Rhea" id="RHEA-COMP:12419"/>
        <dbReference type="ChEBI" id="CHEBI:15378"/>
        <dbReference type="ChEBI" id="CHEBI:57856"/>
        <dbReference type="ChEBI" id="CHEBI:59789"/>
        <dbReference type="ChEBI" id="CHEBI:90615"/>
        <dbReference type="ChEBI" id="CHEBI:90616"/>
        <dbReference type="EC" id="2.1.1.72"/>
    </reaction>
</comment>
<dbReference type="GO" id="GO:0008170">
    <property type="term" value="F:N-methyltransferase activity"/>
    <property type="evidence" value="ECO:0007669"/>
    <property type="project" value="InterPro"/>
</dbReference>
<evidence type="ECO:0000256" key="1">
    <source>
        <dbReference type="ARBA" id="ARBA00011900"/>
    </source>
</evidence>
<gene>
    <name evidence="6" type="ORF">M0R89_04940</name>
</gene>
<feature type="domain" description="DNA methylase adenine-specific" evidence="5">
    <location>
        <begin position="162"/>
        <end position="316"/>
    </location>
</feature>
<dbReference type="GO" id="GO:0032259">
    <property type="term" value="P:methylation"/>
    <property type="evidence" value="ECO:0007669"/>
    <property type="project" value="UniProtKB-KW"/>
</dbReference>
<evidence type="ECO:0000259" key="5">
    <source>
        <dbReference type="Pfam" id="PF02384"/>
    </source>
</evidence>
<dbReference type="InterPro" id="IPR003356">
    <property type="entry name" value="DNA_methylase_A-5"/>
</dbReference>
<dbReference type="PRINTS" id="PR00507">
    <property type="entry name" value="N12N6MTFRASE"/>
</dbReference>
<organism evidence="6 7">
    <name type="scientific">Halorussus limi</name>
    <dbReference type="NCBI Taxonomy" id="2938695"/>
    <lineage>
        <taxon>Archaea</taxon>
        <taxon>Methanobacteriati</taxon>
        <taxon>Methanobacteriota</taxon>
        <taxon>Stenosarchaea group</taxon>
        <taxon>Halobacteria</taxon>
        <taxon>Halobacteriales</taxon>
        <taxon>Haladaptataceae</taxon>
        <taxon>Halorussus</taxon>
    </lineage>
</organism>
<dbReference type="PANTHER" id="PTHR33841:SF1">
    <property type="entry name" value="DNA METHYLTRANSFERASE A"/>
    <property type="match status" value="1"/>
</dbReference>
<protein>
    <recommendedName>
        <fullName evidence="1">site-specific DNA-methyltransferase (adenine-specific)</fullName>
        <ecNumber evidence="1">2.1.1.72</ecNumber>
    </recommendedName>
</protein>
<dbReference type="GeneID" id="72184521"/>
<keyword evidence="2 6" id="KW-0489">Methyltransferase</keyword>
<dbReference type="RefSeq" id="WP_248651457.1">
    <property type="nucleotide sequence ID" value="NZ_CP096659.1"/>
</dbReference>
<dbReference type="EC" id="2.1.1.72" evidence="1"/>
<evidence type="ECO:0000256" key="2">
    <source>
        <dbReference type="ARBA" id="ARBA00022603"/>
    </source>
</evidence>
<sequence length="739" mass="82258">MTDAGIVEGWGRESALYGEFRATALDLLATDDRFRDARSEWEEFFVTSHGDAFADVDRDRPKDELFVDSLYYDFVVDRIVALAEREFDFRLVNREPRANTDALSFGFRELHDRIAGEIESLDGSVPDPIEADLSKSDLRTADTGFLRTLYESVVSREIRLALGEYHTPRGVAELAVDALDVADFEAATFLDPGCGSGVFPAVCIDRKLSAMNDTHSPEEVLENVTSTVVGIDLNPVAVTSTKLNYLLSLLPVLESADADAVELPVFLTDALGLTRDDALSFGGERFDPTADYLVGNPPWIPWSRLSEAVKARWREGYDGLDLLPHGGAASRLGHANDDVSLPFVWVCIRRYLTEGGGASFVLKRAVSKGPAGKLLRTLTVGDRPLALTRVHDFNRLRPFGEQVGANAAIYALRADADHEFPVETASWTAGEEEPDFSTAASMRRTLDREETALVPVDADERASAWVREDAERAALGECAHDIRHGVKDDAQDVFSISREELAEMESAFVYPYIKSKHVVKYGLFGHELRLVPMRKANEDNEAELRNQYPETYDYLRSHREALEDRASSWLEKGPFYNVFGLGDYTWSEYKVVWCRLGFKPHFAVVSTVEDEDLGEKLVVPGDHYMFVAAGSEREAHFLCALLNSAIYQRSLENVASEGKASLSKTVVSKLELPEWRDSEQQRRLADLSMEAHEIVPEHTDTSKRAYNAKTIPELEAVQAEIDSLVEKLLADDRGAAGGR</sequence>
<dbReference type="Gene3D" id="3.40.50.150">
    <property type="entry name" value="Vaccinia Virus protein VP39"/>
    <property type="match status" value="1"/>
</dbReference>
<dbReference type="Pfam" id="PF02384">
    <property type="entry name" value="N6_Mtase"/>
    <property type="match status" value="1"/>
</dbReference>
<accession>A0A8U0HWB8</accession>
<evidence type="ECO:0000256" key="4">
    <source>
        <dbReference type="ARBA" id="ARBA00047942"/>
    </source>
</evidence>
<dbReference type="SUPFAM" id="SSF53335">
    <property type="entry name" value="S-adenosyl-L-methionine-dependent methyltransferases"/>
    <property type="match status" value="1"/>
</dbReference>
<evidence type="ECO:0000256" key="3">
    <source>
        <dbReference type="ARBA" id="ARBA00022679"/>
    </source>
</evidence>
<reference evidence="6 7" key="1">
    <citation type="submission" date="2022-04" db="EMBL/GenBank/DDBJ databases">
        <title>Diverse halophilic archaea isolated from saline environments.</title>
        <authorList>
            <person name="Cui H.-L."/>
        </authorList>
    </citation>
    <scope>NUCLEOTIDE SEQUENCE [LARGE SCALE GENOMIC DNA]</scope>
    <source>
        <strain evidence="6 7">XZYJT49</strain>
    </source>
</reference>
<dbReference type="AlphaFoldDB" id="A0A8U0HWB8"/>
<proteinExistence type="predicted"/>
<dbReference type="Proteomes" id="UP000830729">
    <property type="component" value="Chromosome"/>
</dbReference>
<evidence type="ECO:0000313" key="6">
    <source>
        <dbReference type="EMBL" id="UPV75415.1"/>
    </source>
</evidence>
<keyword evidence="7" id="KW-1185">Reference proteome</keyword>
<dbReference type="InterPro" id="IPR029063">
    <property type="entry name" value="SAM-dependent_MTases_sf"/>
</dbReference>